<dbReference type="AlphaFoldDB" id="A0A833V6Q5"/>
<evidence type="ECO:0000313" key="3">
    <source>
        <dbReference type="Proteomes" id="UP000623129"/>
    </source>
</evidence>
<evidence type="ECO:0000313" key="2">
    <source>
        <dbReference type="EMBL" id="KAF3326816.1"/>
    </source>
</evidence>
<dbReference type="EMBL" id="SWLB01000018">
    <property type="protein sequence ID" value="KAF3326816.1"/>
    <property type="molecule type" value="Genomic_DNA"/>
</dbReference>
<reference evidence="2" key="1">
    <citation type="submission" date="2020-01" db="EMBL/GenBank/DDBJ databases">
        <title>Genome sequence of Kobresia littledalei, the first chromosome-level genome in the family Cyperaceae.</title>
        <authorList>
            <person name="Qu G."/>
        </authorList>
    </citation>
    <scope>NUCLEOTIDE SEQUENCE</scope>
    <source>
        <strain evidence="2">C.B.Clarke</strain>
        <tissue evidence="2">Leaf</tissue>
    </source>
</reference>
<evidence type="ECO:0000256" key="1">
    <source>
        <dbReference type="SAM" id="MobiDB-lite"/>
    </source>
</evidence>
<dbReference type="OrthoDB" id="974159at2759"/>
<dbReference type="Proteomes" id="UP000623129">
    <property type="component" value="Unassembled WGS sequence"/>
</dbReference>
<gene>
    <name evidence="2" type="ORF">FCM35_KLT08446</name>
</gene>
<keyword evidence="3" id="KW-1185">Reference proteome</keyword>
<feature type="region of interest" description="Disordered" evidence="1">
    <location>
        <begin position="36"/>
        <end position="60"/>
    </location>
</feature>
<proteinExistence type="predicted"/>
<accession>A0A833V6Q5</accession>
<feature type="compositionally biased region" description="Polar residues" evidence="1">
    <location>
        <begin position="36"/>
        <end position="46"/>
    </location>
</feature>
<protein>
    <submittedName>
        <fullName evidence="2">Uncharacterized protein</fullName>
    </submittedName>
</protein>
<name>A0A833V6Q5_9POAL</name>
<organism evidence="2 3">
    <name type="scientific">Carex littledalei</name>
    <dbReference type="NCBI Taxonomy" id="544730"/>
    <lineage>
        <taxon>Eukaryota</taxon>
        <taxon>Viridiplantae</taxon>
        <taxon>Streptophyta</taxon>
        <taxon>Embryophyta</taxon>
        <taxon>Tracheophyta</taxon>
        <taxon>Spermatophyta</taxon>
        <taxon>Magnoliopsida</taxon>
        <taxon>Liliopsida</taxon>
        <taxon>Poales</taxon>
        <taxon>Cyperaceae</taxon>
        <taxon>Cyperoideae</taxon>
        <taxon>Cariceae</taxon>
        <taxon>Carex</taxon>
        <taxon>Carex subgen. Euthyceras</taxon>
    </lineage>
</organism>
<sequence length="245" mass="27804">MLTSSLLLYSKSRRIQSKTLSSLFYFSTQTLSHLFPPRQSNGATSGKQERNHMPVNSTCAPIGRTRYDSKSVGKKTNDAIFPREMSPEMASFLRRLKEEGCLKDGDFNYEKPLLCNSYSLNLLKSATEQFGLKHQPIAKWLSGGELKQVALFGCPSVERRTVMAAKCLRSFFRIEENTVCESCKVKTSCRFANQRVERQEKVILTYVMRLLVLYALNAIPQELSISENLKLSINKLLNEVINLST</sequence>
<comment type="caution">
    <text evidence="2">The sequence shown here is derived from an EMBL/GenBank/DDBJ whole genome shotgun (WGS) entry which is preliminary data.</text>
</comment>